<dbReference type="CDD" id="cd01948">
    <property type="entry name" value="EAL"/>
    <property type="match status" value="1"/>
</dbReference>
<dbReference type="OrthoDB" id="23692at2"/>
<dbReference type="AlphaFoldDB" id="A0A543EE37"/>
<reference evidence="2 3" key="1">
    <citation type="submission" date="2019-06" db="EMBL/GenBank/DDBJ databases">
        <title>Sequencing the genomes of 1000 actinobacteria strains.</title>
        <authorList>
            <person name="Klenk H.-P."/>
        </authorList>
    </citation>
    <scope>NUCLEOTIDE SEQUENCE [LARGE SCALE GENOMIC DNA]</scope>
    <source>
        <strain evidence="2 3">DSM 105492</strain>
    </source>
</reference>
<accession>A0A543EE37</accession>
<dbReference type="Gene3D" id="3.20.20.450">
    <property type="entry name" value="EAL domain"/>
    <property type="match status" value="1"/>
</dbReference>
<feature type="domain" description="EAL" evidence="1">
    <location>
        <begin position="22"/>
        <end position="268"/>
    </location>
</feature>
<dbReference type="PANTHER" id="PTHR33121:SF70">
    <property type="entry name" value="SIGNALING PROTEIN YKOW"/>
    <property type="match status" value="1"/>
</dbReference>
<protein>
    <submittedName>
        <fullName evidence="2">EAL domain-containing protein (Putative c-di-GMP-specific phosphodiesterase class I)</fullName>
    </submittedName>
</protein>
<evidence type="ECO:0000259" key="1">
    <source>
        <dbReference type="PROSITE" id="PS50883"/>
    </source>
</evidence>
<gene>
    <name evidence="2" type="ORF">FB391_3671</name>
</gene>
<dbReference type="PANTHER" id="PTHR33121">
    <property type="entry name" value="CYCLIC DI-GMP PHOSPHODIESTERASE PDEF"/>
    <property type="match status" value="1"/>
</dbReference>
<proteinExistence type="predicted"/>
<dbReference type="Proteomes" id="UP000320235">
    <property type="component" value="Unassembled WGS sequence"/>
</dbReference>
<dbReference type="InterPro" id="IPR050706">
    <property type="entry name" value="Cyclic-di-GMP_PDE-like"/>
</dbReference>
<keyword evidence="3" id="KW-1185">Reference proteome</keyword>
<dbReference type="GO" id="GO:0071111">
    <property type="term" value="F:cyclic-guanylate-specific phosphodiesterase activity"/>
    <property type="evidence" value="ECO:0007669"/>
    <property type="project" value="InterPro"/>
</dbReference>
<evidence type="ECO:0000313" key="3">
    <source>
        <dbReference type="Proteomes" id="UP000320235"/>
    </source>
</evidence>
<dbReference type="SMART" id="SM00052">
    <property type="entry name" value="EAL"/>
    <property type="match status" value="1"/>
</dbReference>
<sequence>MMAAAGAVVMPREVGIRHMVEFAELSRALRGALRRGELSAWFQPQLDLRTNRVVAAEALCRWHHPTWGPIPPTQFIPIAEEDGTIGEIGEFMATEAMTAMTDWAIDMSVNVSPAQLEDAAFTTWLERMILRIRRPARRLTLEITEGRHLGDVPALVARLDRLRGLGVGIAIDDFGSGQASLTQARRLHATELKIDRGLVSDDSPDASRVVADAVALAHDAHIRVVAEGVETADQLDKVTRLGCDRAQGYLLSRPVSRDAMARLAAAIV</sequence>
<comment type="caution">
    <text evidence="2">The sequence shown here is derived from an EMBL/GenBank/DDBJ whole genome shotgun (WGS) entry which is preliminary data.</text>
</comment>
<dbReference type="PROSITE" id="PS50883">
    <property type="entry name" value="EAL"/>
    <property type="match status" value="1"/>
</dbReference>
<dbReference type="EMBL" id="VFPE01000007">
    <property type="protein sequence ID" value="TQM19831.1"/>
    <property type="molecule type" value="Genomic_DNA"/>
</dbReference>
<dbReference type="Pfam" id="PF00563">
    <property type="entry name" value="EAL"/>
    <property type="match status" value="1"/>
</dbReference>
<organism evidence="2 3">
    <name type="scientific">Microbacterium kyungheense</name>
    <dbReference type="NCBI Taxonomy" id="1263636"/>
    <lineage>
        <taxon>Bacteria</taxon>
        <taxon>Bacillati</taxon>
        <taxon>Actinomycetota</taxon>
        <taxon>Actinomycetes</taxon>
        <taxon>Micrococcales</taxon>
        <taxon>Microbacteriaceae</taxon>
        <taxon>Microbacterium</taxon>
    </lineage>
</organism>
<evidence type="ECO:0000313" key="2">
    <source>
        <dbReference type="EMBL" id="TQM19831.1"/>
    </source>
</evidence>
<dbReference type="InterPro" id="IPR001633">
    <property type="entry name" value="EAL_dom"/>
</dbReference>
<dbReference type="SUPFAM" id="SSF141868">
    <property type="entry name" value="EAL domain-like"/>
    <property type="match status" value="1"/>
</dbReference>
<dbReference type="InterPro" id="IPR035919">
    <property type="entry name" value="EAL_sf"/>
</dbReference>
<name>A0A543EE37_9MICO</name>